<dbReference type="Proteomes" id="UP001372834">
    <property type="component" value="Unassembled WGS sequence"/>
</dbReference>
<dbReference type="EMBL" id="JAWJWE010000010">
    <property type="protein sequence ID" value="KAK6630650.1"/>
    <property type="molecule type" value="Genomic_DNA"/>
</dbReference>
<feature type="non-terminal residue" evidence="2">
    <location>
        <position position="71"/>
    </location>
</feature>
<accession>A0AAN8NZ24</accession>
<dbReference type="AlphaFoldDB" id="A0AAN8NZ24"/>
<feature type="region of interest" description="Disordered" evidence="1">
    <location>
        <begin position="49"/>
        <end position="71"/>
    </location>
</feature>
<feature type="compositionally biased region" description="Basic and acidic residues" evidence="1">
    <location>
        <begin position="60"/>
        <end position="71"/>
    </location>
</feature>
<comment type="caution">
    <text evidence="2">The sequence shown here is derived from an EMBL/GenBank/DDBJ whole genome shotgun (WGS) entry which is preliminary data.</text>
</comment>
<evidence type="ECO:0000256" key="1">
    <source>
        <dbReference type="SAM" id="MobiDB-lite"/>
    </source>
</evidence>
<name>A0AAN8NZ24_POLSC</name>
<sequence>MFASVPDGLQKDLKDASSDVHTARKIKHFECSAQKLQFLGLTEIKGTDLEESGRLQNQQKYEDAEKRSHPK</sequence>
<organism evidence="2 3">
    <name type="scientific">Polyplax serrata</name>
    <name type="common">Common mouse louse</name>
    <dbReference type="NCBI Taxonomy" id="468196"/>
    <lineage>
        <taxon>Eukaryota</taxon>
        <taxon>Metazoa</taxon>
        <taxon>Ecdysozoa</taxon>
        <taxon>Arthropoda</taxon>
        <taxon>Hexapoda</taxon>
        <taxon>Insecta</taxon>
        <taxon>Pterygota</taxon>
        <taxon>Neoptera</taxon>
        <taxon>Paraneoptera</taxon>
        <taxon>Psocodea</taxon>
        <taxon>Troctomorpha</taxon>
        <taxon>Phthiraptera</taxon>
        <taxon>Anoplura</taxon>
        <taxon>Polyplacidae</taxon>
        <taxon>Polyplax</taxon>
    </lineage>
</organism>
<proteinExistence type="predicted"/>
<evidence type="ECO:0000313" key="3">
    <source>
        <dbReference type="Proteomes" id="UP001372834"/>
    </source>
</evidence>
<reference evidence="2 3" key="1">
    <citation type="submission" date="2023-10" db="EMBL/GenBank/DDBJ databases">
        <title>Genomes of two closely related lineages of the louse Polyplax serrata with different host specificities.</title>
        <authorList>
            <person name="Martinu J."/>
            <person name="Tarabai H."/>
            <person name="Stefka J."/>
            <person name="Hypsa V."/>
        </authorList>
    </citation>
    <scope>NUCLEOTIDE SEQUENCE [LARGE SCALE GENOMIC DNA]</scope>
    <source>
        <strain evidence="2">HR10_N</strain>
    </source>
</reference>
<gene>
    <name evidence="2" type="ORF">RUM43_014635</name>
</gene>
<protein>
    <submittedName>
        <fullName evidence="2">Uncharacterized protein</fullName>
    </submittedName>
</protein>
<evidence type="ECO:0000313" key="2">
    <source>
        <dbReference type="EMBL" id="KAK6630650.1"/>
    </source>
</evidence>